<protein>
    <submittedName>
        <fullName evidence="1">Uncharacterized protein</fullName>
    </submittedName>
</protein>
<dbReference type="EMBL" id="HBUF01067619">
    <property type="protein sequence ID" value="CAG6628221.1"/>
    <property type="molecule type" value="Transcribed_RNA"/>
</dbReference>
<dbReference type="EMBL" id="HBUF01411415">
    <property type="protein sequence ID" value="CAG6739121.1"/>
    <property type="molecule type" value="Transcribed_RNA"/>
</dbReference>
<accession>A0A8D8THB0</accession>
<dbReference type="EMBL" id="HBUF01067618">
    <property type="protein sequence ID" value="CAG6628219.1"/>
    <property type="molecule type" value="Transcribed_RNA"/>
</dbReference>
<sequence>MRVHLSHMDSKQPAVPLFRKISYQSEPPRICIGNKYQTKELAKTNLSQYNPTYSDQIVRETHHQLKTISSPEIKVSTTTISYRITHLHLHIKVTLRNIPIKMFDLK</sequence>
<evidence type="ECO:0000313" key="1">
    <source>
        <dbReference type="EMBL" id="CAG6688641.1"/>
    </source>
</evidence>
<dbReference type="AlphaFoldDB" id="A0A8D8THB0"/>
<name>A0A8D8THB0_9HEMI</name>
<organism evidence="1">
    <name type="scientific">Cacopsylla melanoneura</name>
    <dbReference type="NCBI Taxonomy" id="428564"/>
    <lineage>
        <taxon>Eukaryota</taxon>
        <taxon>Metazoa</taxon>
        <taxon>Ecdysozoa</taxon>
        <taxon>Arthropoda</taxon>
        <taxon>Hexapoda</taxon>
        <taxon>Insecta</taxon>
        <taxon>Pterygota</taxon>
        <taxon>Neoptera</taxon>
        <taxon>Paraneoptera</taxon>
        <taxon>Hemiptera</taxon>
        <taxon>Sternorrhyncha</taxon>
        <taxon>Psylloidea</taxon>
        <taxon>Psyllidae</taxon>
        <taxon>Psyllinae</taxon>
        <taxon>Cacopsylla</taxon>
    </lineage>
</organism>
<dbReference type="EMBL" id="HBUF01287814">
    <property type="protein sequence ID" value="CAG6688639.1"/>
    <property type="molecule type" value="Transcribed_RNA"/>
</dbReference>
<dbReference type="EMBL" id="HBUF01287815">
    <property type="protein sequence ID" value="CAG6688641.1"/>
    <property type="molecule type" value="Transcribed_RNA"/>
</dbReference>
<dbReference type="EMBL" id="HBUF01411416">
    <property type="protein sequence ID" value="CAG6739123.1"/>
    <property type="molecule type" value="Transcribed_RNA"/>
</dbReference>
<dbReference type="EMBL" id="HBUF01578844">
    <property type="protein sequence ID" value="CAG6769418.1"/>
    <property type="molecule type" value="Transcribed_RNA"/>
</dbReference>
<reference evidence="1" key="1">
    <citation type="submission" date="2021-05" db="EMBL/GenBank/DDBJ databases">
        <authorList>
            <person name="Alioto T."/>
            <person name="Alioto T."/>
            <person name="Gomez Garrido J."/>
        </authorList>
    </citation>
    <scope>NUCLEOTIDE SEQUENCE</scope>
</reference>
<dbReference type="EMBL" id="HBUF01287816">
    <property type="protein sequence ID" value="CAG6688644.1"/>
    <property type="molecule type" value="Transcribed_RNA"/>
</dbReference>
<dbReference type="EMBL" id="HBUF01578843">
    <property type="protein sequence ID" value="CAG6769415.1"/>
    <property type="molecule type" value="Transcribed_RNA"/>
</dbReference>
<proteinExistence type="predicted"/>